<name>A0A9K3L9I9_9STRA</name>
<dbReference type="AlphaFoldDB" id="A0A9K3L9I9"/>
<reference evidence="1" key="1">
    <citation type="journal article" date="2021" name="Sci. Rep.">
        <title>Diploid genomic architecture of Nitzschia inconspicua, an elite biomass production diatom.</title>
        <authorList>
            <person name="Oliver A."/>
            <person name="Podell S."/>
            <person name="Pinowska A."/>
            <person name="Traller J.C."/>
            <person name="Smith S.R."/>
            <person name="McClure R."/>
            <person name="Beliaev A."/>
            <person name="Bohutskyi P."/>
            <person name="Hill E.A."/>
            <person name="Rabines A."/>
            <person name="Zheng H."/>
            <person name="Allen L.Z."/>
            <person name="Kuo A."/>
            <person name="Grigoriev I.V."/>
            <person name="Allen A.E."/>
            <person name="Hazlebeck D."/>
            <person name="Allen E.E."/>
        </authorList>
    </citation>
    <scope>NUCLEOTIDE SEQUENCE</scope>
    <source>
        <strain evidence="1">Hildebrandi</strain>
    </source>
</reference>
<dbReference type="Proteomes" id="UP000693970">
    <property type="component" value="Unassembled WGS sequence"/>
</dbReference>
<keyword evidence="2" id="KW-1185">Reference proteome</keyword>
<evidence type="ECO:0000313" key="1">
    <source>
        <dbReference type="EMBL" id="KAG7357938.1"/>
    </source>
</evidence>
<organism evidence="1 2">
    <name type="scientific">Nitzschia inconspicua</name>
    <dbReference type="NCBI Taxonomy" id="303405"/>
    <lineage>
        <taxon>Eukaryota</taxon>
        <taxon>Sar</taxon>
        <taxon>Stramenopiles</taxon>
        <taxon>Ochrophyta</taxon>
        <taxon>Bacillariophyta</taxon>
        <taxon>Bacillariophyceae</taxon>
        <taxon>Bacillariophycidae</taxon>
        <taxon>Bacillariales</taxon>
        <taxon>Bacillariaceae</taxon>
        <taxon>Nitzschia</taxon>
    </lineage>
</organism>
<dbReference type="EMBL" id="JAGRRH010000014">
    <property type="protein sequence ID" value="KAG7357938.1"/>
    <property type="molecule type" value="Genomic_DNA"/>
</dbReference>
<comment type="caution">
    <text evidence="1">The sequence shown here is derived from an EMBL/GenBank/DDBJ whole genome shotgun (WGS) entry which is preliminary data.</text>
</comment>
<gene>
    <name evidence="1" type="ORF">IV203_014525</name>
</gene>
<sequence>MAAITFVSDDRMEKGEATVAPVHETHFRVVDDLAAEGMVVGGPNGREVGPRTPKWEKVPYPRWTARNFAKARGERVKGAMLYRGKIGGKTGGG</sequence>
<evidence type="ECO:0000313" key="2">
    <source>
        <dbReference type="Proteomes" id="UP000693970"/>
    </source>
</evidence>
<protein>
    <submittedName>
        <fullName evidence="1">Uncharacterized protein</fullName>
    </submittedName>
</protein>
<proteinExistence type="predicted"/>
<accession>A0A9K3L9I9</accession>
<reference evidence="1" key="2">
    <citation type="submission" date="2021-04" db="EMBL/GenBank/DDBJ databases">
        <authorList>
            <person name="Podell S."/>
        </authorList>
    </citation>
    <scope>NUCLEOTIDE SEQUENCE</scope>
    <source>
        <strain evidence="1">Hildebrandi</strain>
    </source>
</reference>